<feature type="region of interest" description="Disordered" evidence="1">
    <location>
        <begin position="117"/>
        <end position="136"/>
    </location>
</feature>
<accession>A0A448WBH5</accession>
<keyword evidence="3" id="KW-1185">Reference proteome</keyword>
<reference evidence="2" key="1">
    <citation type="submission" date="2018-11" db="EMBL/GenBank/DDBJ databases">
        <authorList>
            <consortium name="Pathogen Informatics"/>
        </authorList>
    </citation>
    <scope>NUCLEOTIDE SEQUENCE</scope>
</reference>
<feature type="non-terminal residue" evidence="2">
    <location>
        <position position="1"/>
    </location>
</feature>
<sequence length="136" mass="13935">SQTSDLLSLQLANSCITCIPGLPEGVSRSPNQSHVNSLFDFGLNANFAAETGSAVLRPLNLVSFNGPLSIQKGSPTAAITSGVGQCLSGSSFPTAGCGNQTNPENGVVFGLNTIQSDTLADKSSPPNPVLFRRSPS</sequence>
<evidence type="ECO:0000313" key="3">
    <source>
        <dbReference type="Proteomes" id="UP000784294"/>
    </source>
</evidence>
<comment type="caution">
    <text evidence="2">The sequence shown here is derived from an EMBL/GenBank/DDBJ whole genome shotgun (WGS) entry which is preliminary data.</text>
</comment>
<evidence type="ECO:0000313" key="2">
    <source>
        <dbReference type="EMBL" id="VEL07601.1"/>
    </source>
</evidence>
<evidence type="ECO:0000256" key="1">
    <source>
        <dbReference type="SAM" id="MobiDB-lite"/>
    </source>
</evidence>
<name>A0A448WBH5_9PLAT</name>
<dbReference type="AlphaFoldDB" id="A0A448WBH5"/>
<dbReference type="EMBL" id="CAAALY010002069">
    <property type="protein sequence ID" value="VEL07601.1"/>
    <property type="molecule type" value="Genomic_DNA"/>
</dbReference>
<gene>
    <name evidence="2" type="ORF">PXEA_LOCUS1041</name>
</gene>
<protein>
    <submittedName>
        <fullName evidence="2">Uncharacterized protein</fullName>
    </submittedName>
</protein>
<organism evidence="2 3">
    <name type="scientific">Protopolystoma xenopodis</name>
    <dbReference type="NCBI Taxonomy" id="117903"/>
    <lineage>
        <taxon>Eukaryota</taxon>
        <taxon>Metazoa</taxon>
        <taxon>Spiralia</taxon>
        <taxon>Lophotrochozoa</taxon>
        <taxon>Platyhelminthes</taxon>
        <taxon>Monogenea</taxon>
        <taxon>Polyopisthocotylea</taxon>
        <taxon>Polystomatidea</taxon>
        <taxon>Polystomatidae</taxon>
        <taxon>Protopolystoma</taxon>
    </lineage>
</organism>
<proteinExistence type="predicted"/>
<dbReference type="Proteomes" id="UP000784294">
    <property type="component" value="Unassembled WGS sequence"/>
</dbReference>